<accession>A0A3D8PMS7</accession>
<dbReference type="CDD" id="cd24007">
    <property type="entry name" value="ASKHA_NBD_eukNAGK-like"/>
    <property type="match status" value="1"/>
</dbReference>
<evidence type="ECO:0000313" key="3">
    <source>
        <dbReference type="Proteomes" id="UP000257143"/>
    </source>
</evidence>
<organism evidence="2 3">
    <name type="scientific">Oceanobacillus arenosus</name>
    <dbReference type="NCBI Taxonomy" id="1229153"/>
    <lineage>
        <taxon>Bacteria</taxon>
        <taxon>Bacillati</taxon>
        <taxon>Bacillota</taxon>
        <taxon>Bacilli</taxon>
        <taxon>Bacillales</taxon>
        <taxon>Bacillaceae</taxon>
        <taxon>Oceanobacillus</taxon>
    </lineage>
</organism>
<dbReference type="OrthoDB" id="9772633at2"/>
<name>A0A3D8PMS7_9BACI</name>
<evidence type="ECO:0000259" key="1">
    <source>
        <dbReference type="Pfam" id="PF01869"/>
    </source>
</evidence>
<keyword evidence="3" id="KW-1185">Reference proteome</keyword>
<dbReference type="InterPro" id="IPR052519">
    <property type="entry name" value="Euk-type_GlcNAc_Kinase"/>
</dbReference>
<dbReference type="InterPro" id="IPR002731">
    <property type="entry name" value="ATPase_BadF"/>
</dbReference>
<protein>
    <recommendedName>
        <fullName evidence="1">ATPase BadF/BadG/BcrA/BcrD type domain-containing protein</fullName>
    </recommendedName>
</protein>
<dbReference type="PANTHER" id="PTHR43190">
    <property type="entry name" value="N-ACETYL-D-GLUCOSAMINE KINASE"/>
    <property type="match status" value="1"/>
</dbReference>
<evidence type="ECO:0000313" key="2">
    <source>
        <dbReference type="EMBL" id="RDW16972.1"/>
    </source>
</evidence>
<feature type="domain" description="ATPase BadF/BadG/BcrA/BcrD type" evidence="1">
    <location>
        <begin position="5"/>
        <end position="302"/>
    </location>
</feature>
<dbReference type="Gene3D" id="3.30.420.40">
    <property type="match status" value="2"/>
</dbReference>
<sequence>MEYVLGIDGGGTKTSAALANEKGEVIAKVTVGATNPNAVSNKVLKNTFQELFLSLKSQTENIGCEYIQIFAGIAGVGNETNRRRIIDVIAGFVTKTTDIHVEPDPVNALYSGTYGKPGIVQISGTGSITYGINSELQNSRVGGWGYLLGDDGSGYDIGRRGIVEALKFYDGRGDATILLTNLFAFYHVSNPQELMKKIYASTTPKNDIAAFAKIVLDAYKQKDSIAARIMMKVAKELSANIATLYQKHFQANEKVEVVLCGGAFSEQEILPKQIGKRLQELQLDLSVILPKMPPVGGSLIGAYLSQGKKPSQVMINNIINTI</sequence>
<gene>
    <name evidence="2" type="ORF">CWR48_15305</name>
</gene>
<dbReference type="InterPro" id="IPR043129">
    <property type="entry name" value="ATPase_NBD"/>
</dbReference>
<dbReference type="RefSeq" id="WP_115774202.1">
    <property type="nucleotide sequence ID" value="NZ_PIOC01000023.1"/>
</dbReference>
<dbReference type="Proteomes" id="UP000257143">
    <property type="component" value="Unassembled WGS sequence"/>
</dbReference>
<proteinExistence type="predicted"/>
<dbReference type="PANTHER" id="PTHR43190:SF3">
    <property type="entry name" value="N-ACETYL-D-GLUCOSAMINE KINASE"/>
    <property type="match status" value="1"/>
</dbReference>
<dbReference type="AlphaFoldDB" id="A0A3D8PMS7"/>
<dbReference type="Pfam" id="PF01869">
    <property type="entry name" value="BcrAD_BadFG"/>
    <property type="match status" value="1"/>
</dbReference>
<reference evidence="3" key="1">
    <citation type="submission" date="2017-11" db="EMBL/GenBank/DDBJ databases">
        <authorList>
            <person name="Zhu W."/>
        </authorList>
    </citation>
    <scope>NUCLEOTIDE SEQUENCE [LARGE SCALE GENOMIC DNA]</scope>
    <source>
        <strain evidence="3">CAU 1183</strain>
    </source>
</reference>
<dbReference type="EMBL" id="PIOC01000023">
    <property type="protein sequence ID" value="RDW16972.1"/>
    <property type="molecule type" value="Genomic_DNA"/>
</dbReference>
<dbReference type="SUPFAM" id="SSF53067">
    <property type="entry name" value="Actin-like ATPase domain"/>
    <property type="match status" value="2"/>
</dbReference>
<comment type="caution">
    <text evidence="2">The sequence shown here is derived from an EMBL/GenBank/DDBJ whole genome shotgun (WGS) entry which is preliminary data.</text>
</comment>